<dbReference type="AlphaFoldDB" id="A0A3A1UBD6"/>
<evidence type="ECO:0000313" key="3">
    <source>
        <dbReference type="Proteomes" id="UP000265742"/>
    </source>
</evidence>
<dbReference type="SUPFAM" id="SSF53927">
    <property type="entry name" value="Cytidine deaminase-like"/>
    <property type="match status" value="1"/>
</dbReference>
<dbReference type="InterPro" id="IPR016193">
    <property type="entry name" value="Cytidine_deaminase-like"/>
</dbReference>
<dbReference type="Pfam" id="PF00383">
    <property type="entry name" value="dCMP_cyt_deam_1"/>
    <property type="match status" value="1"/>
</dbReference>
<evidence type="ECO:0000313" key="2">
    <source>
        <dbReference type="EMBL" id="RIX30626.1"/>
    </source>
</evidence>
<evidence type="ECO:0000259" key="1">
    <source>
        <dbReference type="PROSITE" id="PS51747"/>
    </source>
</evidence>
<sequence length="197" mass="20878">MPIRAFGAELPAWVDEELEAARADLGGDEGRMRLLNRLAERNVAEGSGGPFAALAVRRGSGEVVAAGVNLVLASGLSSMHAEVVTISVTQARLGSWDLGAEDDPLELWVNWRPCAMCFGATLWSGVRGLTIAGDGPELEALTGFDEGPVRDDWAEQLEARGIAVRIGVLRDEAVAVFERYGANPSKTVYNARGTGAE</sequence>
<dbReference type="Gene3D" id="3.40.140.10">
    <property type="entry name" value="Cytidine Deaminase, domain 2"/>
    <property type="match status" value="1"/>
</dbReference>
<name>A0A3A1UBD6_9MICO</name>
<dbReference type="InterPro" id="IPR002125">
    <property type="entry name" value="CMP_dCMP_dom"/>
</dbReference>
<comment type="caution">
    <text evidence="2">The sequence shown here is derived from an EMBL/GenBank/DDBJ whole genome shotgun (WGS) entry which is preliminary data.</text>
</comment>
<dbReference type="RefSeq" id="WP_119480987.1">
    <property type="nucleotide sequence ID" value="NZ_QXTG01000001.1"/>
</dbReference>
<dbReference type="PANTHER" id="PTHR11079">
    <property type="entry name" value="CYTOSINE DEAMINASE FAMILY MEMBER"/>
    <property type="match status" value="1"/>
</dbReference>
<gene>
    <name evidence="2" type="ORF">D1781_04205</name>
</gene>
<dbReference type="PROSITE" id="PS51747">
    <property type="entry name" value="CYT_DCMP_DEAMINASES_2"/>
    <property type="match status" value="1"/>
</dbReference>
<dbReference type="Proteomes" id="UP000265742">
    <property type="component" value="Unassembled WGS sequence"/>
</dbReference>
<dbReference type="OrthoDB" id="9802676at2"/>
<dbReference type="CDD" id="cd01285">
    <property type="entry name" value="nucleoside_deaminase"/>
    <property type="match status" value="1"/>
</dbReference>
<dbReference type="EMBL" id="QXTG01000001">
    <property type="protein sequence ID" value="RIX30626.1"/>
    <property type="molecule type" value="Genomic_DNA"/>
</dbReference>
<organism evidence="2 3">
    <name type="scientific">Amnibacterium setariae</name>
    <dbReference type="NCBI Taxonomy" id="2306585"/>
    <lineage>
        <taxon>Bacteria</taxon>
        <taxon>Bacillati</taxon>
        <taxon>Actinomycetota</taxon>
        <taxon>Actinomycetes</taxon>
        <taxon>Micrococcales</taxon>
        <taxon>Microbacteriaceae</taxon>
        <taxon>Amnibacterium</taxon>
    </lineage>
</organism>
<reference evidence="3" key="1">
    <citation type="submission" date="2018-09" db="EMBL/GenBank/DDBJ databases">
        <authorList>
            <person name="Kim I."/>
        </authorList>
    </citation>
    <scope>NUCLEOTIDE SEQUENCE [LARGE SCALE GENOMIC DNA]</scope>
    <source>
        <strain evidence="3">DD4a</strain>
    </source>
</reference>
<protein>
    <submittedName>
        <fullName evidence="2">Nucleoside deaminase</fullName>
    </submittedName>
</protein>
<dbReference type="GO" id="GO:0003824">
    <property type="term" value="F:catalytic activity"/>
    <property type="evidence" value="ECO:0007669"/>
    <property type="project" value="InterPro"/>
</dbReference>
<feature type="domain" description="CMP/dCMP-type deaminase" evidence="1">
    <location>
        <begin position="26"/>
        <end position="145"/>
    </location>
</feature>
<accession>A0A3A1UBD6</accession>
<dbReference type="PANTHER" id="PTHR11079:SF162">
    <property type="entry name" value="RIBOFLAVIN BIOSYNTHESIS PROTEIN PYRD, CHLOROPLASTIC"/>
    <property type="match status" value="1"/>
</dbReference>
<proteinExistence type="predicted"/>
<keyword evidence="3" id="KW-1185">Reference proteome</keyword>